<evidence type="ECO:0000256" key="5">
    <source>
        <dbReference type="SAM" id="MobiDB-lite"/>
    </source>
</evidence>
<dbReference type="InterPro" id="IPR002401">
    <property type="entry name" value="Cyt_P450_E_grp-I"/>
</dbReference>
<dbReference type="GO" id="GO:0016705">
    <property type="term" value="F:oxidoreductase activity, acting on paired donors, with incorporation or reduction of molecular oxygen"/>
    <property type="evidence" value="ECO:0007669"/>
    <property type="project" value="InterPro"/>
</dbReference>
<keyword evidence="3 4" id="KW-0349">Heme</keyword>
<evidence type="ECO:0000256" key="3">
    <source>
        <dbReference type="PIRSR" id="PIRSR602401-1"/>
    </source>
</evidence>
<dbReference type="InterPro" id="IPR050121">
    <property type="entry name" value="Cytochrome_P450_monoxygenase"/>
</dbReference>
<comment type="similarity">
    <text evidence="2 4">Belongs to the cytochrome P450 family.</text>
</comment>
<feature type="binding site" description="axial binding residue" evidence="3">
    <location>
        <position position="401"/>
    </location>
    <ligand>
        <name>heme</name>
        <dbReference type="ChEBI" id="CHEBI:30413"/>
    </ligand>
    <ligandPart>
        <name>Fe</name>
        <dbReference type="ChEBI" id="CHEBI:18248"/>
    </ligandPart>
</feature>
<sequence length="467" mass="50770">MAEENRLPSRSCPGPGASTVCPAGAGLPDGPRLTSGELSRMESERQLVAWEEYARVFGPVFTLRAEGEPPRVYVSDPGAVRALFIGDRTPWDARGTLYFRPVIGAQALPYLTGEEHRAVRLLLAPPLHGVPLWALGPAVDEIVDGAMGRLRGRARPVIRLAHEITLRLIVRVCFGPLSEARREECAGLLIDVMDLMYEPATAPDADRGQLLGRMTPRLARLQRIVTEEIASARAIPDPSRTDLLFHLATAVPAPPDEQIRGHIMTLLIAGHDTTASALAWALYQLELHPRIRRRLVRAIDSLGAAPVHADIARLPYLGAVCAETLRHGSVVPAGLARVVPEDFDWDGHHIPAGTELVPAIHLVHHRPDLYPAPERFDPGRFLCHKPSGSRYLPFGTGTRRCPGAELADFELRIALARLLRTPGLRLLGADRGLRRVKNGPTMTIPASLQITVDGSPPATVAEEGESA</sequence>
<evidence type="ECO:0000313" key="7">
    <source>
        <dbReference type="Proteomes" id="UP000316806"/>
    </source>
</evidence>
<accession>A0A516R744</accession>
<gene>
    <name evidence="6" type="ORF">FH965_13410</name>
</gene>
<dbReference type="InterPro" id="IPR001128">
    <property type="entry name" value="Cyt_P450"/>
</dbReference>
<protein>
    <submittedName>
        <fullName evidence="6">Cytochrome P450</fullName>
    </submittedName>
</protein>
<dbReference type="GO" id="GO:0020037">
    <property type="term" value="F:heme binding"/>
    <property type="evidence" value="ECO:0007669"/>
    <property type="project" value="InterPro"/>
</dbReference>
<dbReference type="InterPro" id="IPR036396">
    <property type="entry name" value="Cyt_P450_sf"/>
</dbReference>
<dbReference type="PANTHER" id="PTHR24305:SF166">
    <property type="entry name" value="CYTOCHROME P450 12A4, MITOCHONDRIAL-RELATED"/>
    <property type="match status" value="1"/>
</dbReference>
<dbReference type="Pfam" id="PF00067">
    <property type="entry name" value="p450"/>
    <property type="match status" value="1"/>
</dbReference>
<name>A0A516R744_STRST</name>
<proteinExistence type="inferred from homology"/>
<dbReference type="PRINTS" id="PR00463">
    <property type="entry name" value="EP450I"/>
</dbReference>
<evidence type="ECO:0000313" key="6">
    <source>
        <dbReference type="EMBL" id="QDQ11450.1"/>
    </source>
</evidence>
<dbReference type="PROSITE" id="PS00086">
    <property type="entry name" value="CYTOCHROME_P450"/>
    <property type="match status" value="1"/>
</dbReference>
<dbReference type="GO" id="GO:0005506">
    <property type="term" value="F:iron ion binding"/>
    <property type="evidence" value="ECO:0007669"/>
    <property type="project" value="InterPro"/>
</dbReference>
<evidence type="ECO:0000256" key="2">
    <source>
        <dbReference type="ARBA" id="ARBA00010617"/>
    </source>
</evidence>
<keyword evidence="4" id="KW-0503">Monooxygenase</keyword>
<dbReference type="PRINTS" id="PR00385">
    <property type="entry name" value="P450"/>
</dbReference>
<feature type="region of interest" description="Disordered" evidence="5">
    <location>
        <begin position="1"/>
        <end position="34"/>
    </location>
</feature>
<evidence type="ECO:0000256" key="4">
    <source>
        <dbReference type="RuleBase" id="RU000461"/>
    </source>
</evidence>
<keyword evidence="3 4" id="KW-0479">Metal-binding</keyword>
<dbReference type="InterPro" id="IPR017972">
    <property type="entry name" value="Cyt_P450_CS"/>
</dbReference>
<keyword evidence="3 4" id="KW-0408">Iron</keyword>
<organism evidence="6 7">
    <name type="scientific">Streptomyces spectabilis</name>
    <dbReference type="NCBI Taxonomy" id="68270"/>
    <lineage>
        <taxon>Bacteria</taxon>
        <taxon>Bacillati</taxon>
        <taxon>Actinomycetota</taxon>
        <taxon>Actinomycetes</taxon>
        <taxon>Kitasatosporales</taxon>
        <taxon>Streptomycetaceae</taxon>
        <taxon>Streptomyces</taxon>
    </lineage>
</organism>
<dbReference type="Gene3D" id="1.10.630.10">
    <property type="entry name" value="Cytochrome P450"/>
    <property type="match status" value="1"/>
</dbReference>
<dbReference type="GO" id="GO:0004497">
    <property type="term" value="F:monooxygenase activity"/>
    <property type="evidence" value="ECO:0007669"/>
    <property type="project" value="UniProtKB-KW"/>
</dbReference>
<comment type="cofactor">
    <cofactor evidence="1 3">
        <name>heme</name>
        <dbReference type="ChEBI" id="CHEBI:30413"/>
    </cofactor>
</comment>
<dbReference type="AlphaFoldDB" id="A0A516R744"/>
<keyword evidence="4" id="KW-0560">Oxidoreductase</keyword>
<dbReference type="PANTHER" id="PTHR24305">
    <property type="entry name" value="CYTOCHROME P450"/>
    <property type="match status" value="1"/>
</dbReference>
<reference evidence="6 7" key="1">
    <citation type="journal article" date="2019" name="J. Ind. Microbiol. Biotechnol.">
        <title>The complete genomic sequence of Streptomyces spectabilis NRRL-2792 and identification of secondary metabolite biosynthetic gene clusters.</title>
        <authorList>
            <person name="Sinha A."/>
            <person name="Phillips-Salemka S."/>
            <person name="Niraula T.A."/>
            <person name="Short K.A."/>
            <person name="Niraula N.P."/>
        </authorList>
    </citation>
    <scope>NUCLEOTIDE SEQUENCE [LARGE SCALE GENOMIC DNA]</scope>
    <source>
        <strain evidence="6 7">NRRL 2792</strain>
    </source>
</reference>
<dbReference type="SUPFAM" id="SSF48264">
    <property type="entry name" value="Cytochrome P450"/>
    <property type="match status" value="1"/>
</dbReference>
<dbReference type="Proteomes" id="UP000316806">
    <property type="component" value="Chromosome"/>
</dbReference>
<evidence type="ECO:0000256" key="1">
    <source>
        <dbReference type="ARBA" id="ARBA00001971"/>
    </source>
</evidence>
<dbReference type="EMBL" id="CP040916">
    <property type="protein sequence ID" value="QDQ11450.1"/>
    <property type="molecule type" value="Genomic_DNA"/>
</dbReference>